<evidence type="ECO:0000256" key="1">
    <source>
        <dbReference type="SAM" id="MobiDB-lite"/>
    </source>
</evidence>
<organism evidence="2">
    <name type="scientific">Heterosigma akashiwo</name>
    <name type="common">Chromophytic alga</name>
    <name type="synonym">Heterosigma carterae</name>
    <dbReference type="NCBI Taxonomy" id="2829"/>
    <lineage>
        <taxon>Eukaryota</taxon>
        <taxon>Sar</taxon>
        <taxon>Stramenopiles</taxon>
        <taxon>Ochrophyta</taxon>
        <taxon>Raphidophyceae</taxon>
        <taxon>Chattonellales</taxon>
        <taxon>Chattonellaceae</taxon>
        <taxon>Heterosigma</taxon>
    </lineage>
</organism>
<feature type="region of interest" description="Disordered" evidence="1">
    <location>
        <begin position="1"/>
        <end position="174"/>
    </location>
</feature>
<accession>A0A7S3URA7</accession>
<feature type="compositionally biased region" description="Low complexity" evidence="1">
    <location>
        <begin position="20"/>
        <end position="35"/>
    </location>
</feature>
<sequence>MLNSGFQLQRPPLPRSKIRPQPGVSAGVAAGAPEVNKTRSLSPPRQRRAGWLPPRSPPRSREASLPETGVGARPVVVLALPHSPRGVSSPGEGSGRPALSSSPFRSRDSSLAEEDVLGITTVVSSPEDHASVAGKVGQEQSASRPRDLQDSFLSARSRESSSSLLYNTEAGSIL</sequence>
<proteinExistence type="predicted"/>
<gene>
    <name evidence="2" type="ORF">HAKA00212_LOCUS1567</name>
</gene>
<evidence type="ECO:0000313" key="2">
    <source>
        <dbReference type="EMBL" id="CAE0622904.1"/>
    </source>
</evidence>
<reference evidence="2" key="1">
    <citation type="submission" date="2021-01" db="EMBL/GenBank/DDBJ databases">
        <authorList>
            <person name="Corre E."/>
            <person name="Pelletier E."/>
            <person name="Niang G."/>
            <person name="Scheremetjew M."/>
            <person name="Finn R."/>
            <person name="Kale V."/>
            <person name="Holt S."/>
            <person name="Cochrane G."/>
            <person name="Meng A."/>
            <person name="Brown T."/>
            <person name="Cohen L."/>
        </authorList>
    </citation>
    <scope>NUCLEOTIDE SEQUENCE</scope>
    <source>
        <strain evidence="2">CCMP3107</strain>
    </source>
</reference>
<protein>
    <submittedName>
        <fullName evidence="2">Uncharacterized protein</fullName>
    </submittedName>
</protein>
<feature type="compositionally biased region" description="Low complexity" evidence="1">
    <location>
        <begin position="151"/>
        <end position="165"/>
    </location>
</feature>
<dbReference type="AlphaFoldDB" id="A0A7S3URA7"/>
<name>A0A7S3URA7_HETAK</name>
<dbReference type="EMBL" id="HBIU01004271">
    <property type="protein sequence ID" value="CAE0622904.1"/>
    <property type="molecule type" value="Transcribed_RNA"/>
</dbReference>